<feature type="transmembrane region" description="Helical" evidence="10">
    <location>
        <begin position="463"/>
        <end position="484"/>
    </location>
</feature>
<keyword evidence="7 10" id="KW-0472">Membrane</keyword>
<dbReference type="GO" id="GO:0005886">
    <property type="term" value="C:plasma membrane"/>
    <property type="evidence" value="ECO:0007669"/>
    <property type="project" value="UniProtKB-SubCell"/>
</dbReference>
<evidence type="ECO:0000256" key="6">
    <source>
        <dbReference type="ARBA" id="ARBA00022989"/>
    </source>
</evidence>
<feature type="transmembrane region" description="Helical" evidence="10">
    <location>
        <begin position="251"/>
        <end position="276"/>
    </location>
</feature>
<evidence type="ECO:0000256" key="7">
    <source>
        <dbReference type="ARBA" id="ARBA00023136"/>
    </source>
</evidence>
<keyword evidence="10 11" id="KW-0813">Transport</keyword>
<comment type="pathway">
    <text evidence="10">Cell wall biogenesis; peptidoglycan biosynthesis.</text>
</comment>
<reference evidence="12" key="1">
    <citation type="journal article" date="2020" name="mSystems">
        <title>Genome- and Community-Level Interaction Insights into Carbon Utilization and Element Cycling Functions of Hydrothermarchaeota in Hydrothermal Sediment.</title>
        <authorList>
            <person name="Zhou Z."/>
            <person name="Liu Y."/>
            <person name="Xu W."/>
            <person name="Pan J."/>
            <person name="Luo Z.H."/>
            <person name="Li M."/>
        </authorList>
    </citation>
    <scope>NUCLEOTIDE SEQUENCE [LARGE SCALE GENOMIC DNA]</scope>
    <source>
        <strain evidence="12">SpSt-769</strain>
    </source>
</reference>
<keyword evidence="5 10" id="KW-0573">Peptidoglycan synthesis</keyword>
<gene>
    <name evidence="10 12" type="primary">murJ</name>
    <name evidence="12" type="ORF">ENV54_12670</name>
</gene>
<organism evidence="12">
    <name type="scientific">Desulfomonile tiedjei</name>
    <dbReference type="NCBI Taxonomy" id="2358"/>
    <lineage>
        <taxon>Bacteria</taxon>
        <taxon>Pseudomonadati</taxon>
        <taxon>Thermodesulfobacteriota</taxon>
        <taxon>Desulfomonilia</taxon>
        <taxon>Desulfomonilales</taxon>
        <taxon>Desulfomonilaceae</taxon>
        <taxon>Desulfomonile</taxon>
    </lineage>
</organism>
<protein>
    <recommendedName>
        <fullName evidence="10">Probable lipid II flippase MurJ</fullName>
    </recommendedName>
</protein>
<dbReference type="UniPathway" id="UPA00219"/>
<keyword evidence="3 10" id="KW-0812">Transmembrane</keyword>
<feature type="transmembrane region" description="Helical" evidence="10">
    <location>
        <begin position="430"/>
        <end position="451"/>
    </location>
</feature>
<feature type="transmembrane region" description="Helical" evidence="10">
    <location>
        <begin position="371"/>
        <end position="392"/>
    </location>
</feature>
<sequence>MPQSYSQSQGVSHAAEPSAVTERKAITRAAGVVGFWTLLSRVLGFLRDMVIARYMGAGLPADAFFVAFRIPNLLRRLFAEGALSAAFIPTYVETLQHRGRSEALRLARLTFTIAALILFVVTLLGIWGGPWIVRVIAPGFSQDLEKFELTVRLTRIMFPYIFFISLVALASGVLNSMNHFAAPAAAPTILNICMIGAMLYAGALMTPWYALALAVTAAGVLQLLLQVPFLMQQGLSFRPLFQFRDPALAQIGRLFVPAALGGAVYQINVMIGTILASLLQPGGVSWLYYADRLVELPLGIFAIALGTAVLPSMSRQAGNGDLKGLTHSVAYSLRLIAFFTIPASVGLIMLREPVIATLFQRGKFTALDTQQTAYALLWYTVGLWAFSGLKVVTQGFFSLKDTTTPVKVSVVAVIVNLVAGLALMGPMEQGGLALATSLAAAVNLFVLFLVLVKRLGTFPARHFVVSLLKMSAAAAAMCVPLIYGRGLGEWSAGSNFNNLVILSGCVLVGMFTYIAAALLLRCSESQALWTLVSQTLKRTKSS</sequence>
<feature type="transmembrane region" description="Helical" evidence="10">
    <location>
        <begin position="153"/>
        <end position="174"/>
    </location>
</feature>
<dbReference type="PIRSF" id="PIRSF002869">
    <property type="entry name" value="MviN"/>
    <property type="match status" value="1"/>
</dbReference>
<dbReference type="PANTHER" id="PTHR47019">
    <property type="entry name" value="LIPID II FLIPPASE MURJ"/>
    <property type="match status" value="1"/>
</dbReference>
<evidence type="ECO:0000256" key="1">
    <source>
        <dbReference type="ARBA" id="ARBA00004651"/>
    </source>
</evidence>
<evidence type="ECO:0000256" key="11">
    <source>
        <dbReference type="PIRNR" id="PIRNR002869"/>
    </source>
</evidence>
<feature type="transmembrane region" description="Helical" evidence="10">
    <location>
        <begin position="404"/>
        <end position="424"/>
    </location>
</feature>
<dbReference type="InterPro" id="IPR004268">
    <property type="entry name" value="MurJ"/>
</dbReference>
<evidence type="ECO:0000256" key="3">
    <source>
        <dbReference type="ARBA" id="ARBA00022692"/>
    </source>
</evidence>
<name>A0A7C4ATW6_9BACT</name>
<dbReference type="GO" id="GO:0015648">
    <property type="term" value="F:lipid-linked peptidoglycan transporter activity"/>
    <property type="evidence" value="ECO:0007669"/>
    <property type="project" value="UniProtKB-UniRule"/>
</dbReference>
<comment type="similarity">
    <text evidence="9 10 11">Belongs to the MurJ/MviN family.</text>
</comment>
<evidence type="ECO:0000256" key="10">
    <source>
        <dbReference type="HAMAP-Rule" id="MF_02078"/>
    </source>
</evidence>
<dbReference type="PRINTS" id="PR01806">
    <property type="entry name" value="VIRFACTRMVIN"/>
</dbReference>
<dbReference type="GO" id="GO:0009252">
    <property type="term" value="P:peptidoglycan biosynthetic process"/>
    <property type="evidence" value="ECO:0007669"/>
    <property type="project" value="UniProtKB-UniRule"/>
</dbReference>
<proteinExistence type="inferred from homology"/>
<dbReference type="InterPro" id="IPR051050">
    <property type="entry name" value="Lipid_II_flippase_MurJ/MviN"/>
</dbReference>
<feature type="transmembrane region" description="Helical" evidence="10">
    <location>
        <begin position="181"/>
        <end position="202"/>
    </location>
</feature>
<keyword evidence="2 10" id="KW-1003">Cell membrane</keyword>
<comment type="function">
    <text evidence="8 10 11">Involved in peptidoglycan biosynthesis. Transports lipid-linked peptidoglycan precursors from the inner to the outer leaflet of the cytoplasmic membrane.</text>
</comment>
<keyword evidence="6 10" id="KW-1133">Transmembrane helix</keyword>
<keyword evidence="10 11" id="KW-0961">Cell wall biogenesis/degradation</keyword>
<dbReference type="Pfam" id="PF03023">
    <property type="entry name" value="MurJ"/>
    <property type="match status" value="1"/>
</dbReference>
<dbReference type="CDD" id="cd13123">
    <property type="entry name" value="MATE_MurJ_like"/>
    <property type="match status" value="1"/>
</dbReference>
<evidence type="ECO:0000256" key="2">
    <source>
        <dbReference type="ARBA" id="ARBA00022475"/>
    </source>
</evidence>
<dbReference type="HAMAP" id="MF_02078">
    <property type="entry name" value="MurJ_MviN"/>
    <property type="match status" value="1"/>
</dbReference>
<dbReference type="NCBIfam" id="TIGR01695">
    <property type="entry name" value="murJ_mviN"/>
    <property type="match status" value="1"/>
</dbReference>
<keyword evidence="4 10" id="KW-0133">Cell shape</keyword>
<dbReference type="EMBL" id="DTGT01000412">
    <property type="protein sequence ID" value="HGH62139.1"/>
    <property type="molecule type" value="Genomic_DNA"/>
</dbReference>
<feature type="transmembrane region" description="Helical" evidence="10">
    <location>
        <begin position="296"/>
        <end position="313"/>
    </location>
</feature>
<dbReference type="GO" id="GO:0071555">
    <property type="term" value="P:cell wall organization"/>
    <property type="evidence" value="ECO:0007669"/>
    <property type="project" value="UniProtKB-UniRule"/>
</dbReference>
<evidence type="ECO:0000256" key="8">
    <source>
        <dbReference type="ARBA" id="ARBA00060041"/>
    </source>
</evidence>
<feature type="transmembrane region" description="Helical" evidence="10">
    <location>
        <begin position="496"/>
        <end position="520"/>
    </location>
</feature>
<feature type="transmembrane region" description="Helical" evidence="10">
    <location>
        <begin position="25"/>
        <end position="46"/>
    </location>
</feature>
<evidence type="ECO:0000256" key="4">
    <source>
        <dbReference type="ARBA" id="ARBA00022960"/>
    </source>
</evidence>
<evidence type="ECO:0000313" key="12">
    <source>
        <dbReference type="EMBL" id="HGH62139.1"/>
    </source>
</evidence>
<comment type="subcellular location">
    <subcellularLocation>
        <location evidence="1 10">Cell membrane</location>
        <topology evidence="1 10">Multi-pass membrane protein</topology>
    </subcellularLocation>
</comment>
<dbReference type="GO" id="GO:0034204">
    <property type="term" value="P:lipid translocation"/>
    <property type="evidence" value="ECO:0007669"/>
    <property type="project" value="TreeGrafter"/>
</dbReference>
<comment type="caution">
    <text evidence="12">The sequence shown here is derived from an EMBL/GenBank/DDBJ whole genome shotgun (WGS) entry which is preliminary data.</text>
</comment>
<feature type="transmembrane region" description="Helical" evidence="10">
    <location>
        <begin position="333"/>
        <end position="351"/>
    </location>
</feature>
<dbReference type="PANTHER" id="PTHR47019:SF1">
    <property type="entry name" value="LIPID II FLIPPASE MURJ"/>
    <property type="match status" value="1"/>
</dbReference>
<dbReference type="AlphaFoldDB" id="A0A7C4ATW6"/>
<evidence type="ECO:0000256" key="9">
    <source>
        <dbReference type="ARBA" id="ARBA00061532"/>
    </source>
</evidence>
<evidence type="ECO:0000256" key="5">
    <source>
        <dbReference type="ARBA" id="ARBA00022984"/>
    </source>
</evidence>
<dbReference type="GO" id="GO:0008360">
    <property type="term" value="P:regulation of cell shape"/>
    <property type="evidence" value="ECO:0007669"/>
    <property type="project" value="UniProtKB-UniRule"/>
</dbReference>
<feature type="transmembrane region" description="Helical" evidence="10">
    <location>
        <begin position="106"/>
        <end position="133"/>
    </location>
</feature>
<accession>A0A7C4ATW6</accession>
<feature type="transmembrane region" description="Helical" evidence="10">
    <location>
        <begin position="208"/>
        <end position="230"/>
    </location>
</feature>